<feature type="transmembrane region" description="Helical" evidence="7">
    <location>
        <begin position="328"/>
        <end position="345"/>
    </location>
</feature>
<protein>
    <submittedName>
        <fullName evidence="10">Membrane protein</fullName>
    </submittedName>
</protein>
<comment type="caution">
    <text evidence="10">The sequence shown here is derived from an EMBL/GenBank/DDBJ whole genome shotgun (WGS) entry which is preliminary data.</text>
</comment>
<comment type="similarity">
    <text evidence="2">Belongs to the MgtC/SapB family.</text>
</comment>
<dbReference type="AlphaFoldDB" id="A0A8J3AW78"/>
<feature type="transmembrane region" description="Helical" evidence="7">
    <location>
        <begin position="382"/>
        <end position="406"/>
    </location>
</feature>
<feature type="transmembrane region" description="Helical" evidence="7">
    <location>
        <begin position="80"/>
        <end position="97"/>
    </location>
</feature>
<dbReference type="Pfam" id="PF02308">
    <property type="entry name" value="MgtC"/>
    <property type="match status" value="1"/>
</dbReference>
<keyword evidence="4 7" id="KW-0812">Transmembrane</keyword>
<keyword evidence="3" id="KW-1003">Cell membrane</keyword>
<evidence type="ECO:0000256" key="7">
    <source>
        <dbReference type="SAM" id="Phobius"/>
    </source>
</evidence>
<keyword evidence="6 7" id="KW-0472">Membrane</keyword>
<accession>A0A8J3AW78</accession>
<feature type="transmembrane region" description="Helical" evidence="7">
    <location>
        <begin position="418"/>
        <end position="440"/>
    </location>
</feature>
<dbReference type="GO" id="GO:0005886">
    <property type="term" value="C:plasma membrane"/>
    <property type="evidence" value="ECO:0007669"/>
    <property type="project" value="UniProtKB-SubCell"/>
</dbReference>
<evidence type="ECO:0000313" key="10">
    <source>
        <dbReference type="EMBL" id="GGI53321.1"/>
    </source>
</evidence>
<feature type="transmembrane region" description="Helical" evidence="7">
    <location>
        <begin position="165"/>
        <end position="187"/>
    </location>
</feature>
<feature type="domain" description="DUF4010" evidence="9">
    <location>
        <begin position="199"/>
        <end position="407"/>
    </location>
</feature>
<feature type="transmembrane region" description="Helical" evidence="7">
    <location>
        <begin position="193"/>
        <end position="212"/>
    </location>
</feature>
<dbReference type="InterPro" id="IPR049177">
    <property type="entry name" value="MgtC_SapB_SrpB_YhiD_N"/>
</dbReference>
<dbReference type="EMBL" id="BMDP01000001">
    <property type="protein sequence ID" value="GGI53321.1"/>
    <property type="molecule type" value="Genomic_DNA"/>
</dbReference>
<evidence type="ECO:0000256" key="1">
    <source>
        <dbReference type="ARBA" id="ARBA00004651"/>
    </source>
</evidence>
<evidence type="ECO:0000256" key="6">
    <source>
        <dbReference type="ARBA" id="ARBA00023136"/>
    </source>
</evidence>
<dbReference type="PRINTS" id="PR01837">
    <property type="entry name" value="MGTCSAPBPROT"/>
</dbReference>
<feature type="domain" description="MgtC/SapB/SrpB/YhiD N-terminal" evidence="8">
    <location>
        <begin position="37"/>
        <end position="150"/>
    </location>
</feature>
<evidence type="ECO:0000256" key="4">
    <source>
        <dbReference type="ARBA" id="ARBA00022692"/>
    </source>
</evidence>
<comment type="subcellular location">
    <subcellularLocation>
        <location evidence="1">Cell membrane</location>
        <topology evidence="1">Multi-pass membrane protein</topology>
    </subcellularLocation>
</comment>
<dbReference type="Pfam" id="PF13194">
    <property type="entry name" value="DUF4010"/>
    <property type="match status" value="1"/>
</dbReference>
<keyword evidence="11" id="KW-1185">Reference proteome</keyword>
<feature type="transmembrane region" description="Helical" evidence="7">
    <location>
        <begin position="352"/>
        <end position="376"/>
    </location>
</feature>
<sequence>MSIVDPHTVQAVSSPLIQVGMSLPEVKWPYLVSLTRLSLALALGLLIGLERERRGKDAGLRTFGLIALLGAMGGTLGDNYAYLILFLTGILAVFLNVQRLRTSGSNELTTSAAMLVTCVAGILCGKGHTATPASVIVIVTALLAWKDRLTGFSLGLTENEMRSALLLAILAIVIYPALPLGAIGPWQLIEPRAAWVTVILIAGIGFANYVLWKMYGTRGIVMAGFLGGLVNSSITVSELAARARDNQPETVSAAYRGILLATGAMIIRNGALLVILAPAAAVPATLPFVLMLLLSSAWFFVDRNATTKEGVNHTEQVELPLPFSLRAALKYGLVFLILHIAGVIAQRAFGEAGFYAVSLIGGVVSSASAVAAAASLVGSGEVAAHVASTGAVLASLASVLINLPLVLRAHNRRLTMRLGVATLSIAALGVVGALAAKPLLNFSVEKFPLLEQFIP</sequence>
<evidence type="ECO:0000259" key="9">
    <source>
        <dbReference type="Pfam" id="PF13194"/>
    </source>
</evidence>
<dbReference type="Proteomes" id="UP000627205">
    <property type="component" value="Unassembled WGS sequence"/>
</dbReference>
<evidence type="ECO:0000256" key="3">
    <source>
        <dbReference type="ARBA" id="ARBA00022475"/>
    </source>
</evidence>
<feature type="transmembrane region" description="Helical" evidence="7">
    <location>
        <begin position="58"/>
        <end position="74"/>
    </location>
</feature>
<evidence type="ECO:0000259" key="8">
    <source>
        <dbReference type="Pfam" id="PF02308"/>
    </source>
</evidence>
<name>A0A8J3AW78_9BURK</name>
<feature type="transmembrane region" description="Helical" evidence="7">
    <location>
        <begin position="129"/>
        <end position="145"/>
    </location>
</feature>
<keyword evidence="5 7" id="KW-1133">Transmembrane helix</keyword>
<evidence type="ECO:0000256" key="2">
    <source>
        <dbReference type="ARBA" id="ARBA00009298"/>
    </source>
</evidence>
<evidence type="ECO:0000313" key="11">
    <source>
        <dbReference type="Proteomes" id="UP000627205"/>
    </source>
</evidence>
<feature type="transmembrane region" description="Helical" evidence="7">
    <location>
        <begin position="28"/>
        <end position="49"/>
    </location>
</feature>
<evidence type="ECO:0000256" key="5">
    <source>
        <dbReference type="ARBA" id="ARBA00022989"/>
    </source>
</evidence>
<dbReference type="PANTHER" id="PTHR39084:SF1">
    <property type="entry name" value="DUF4010 DOMAIN-CONTAINING PROTEIN"/>
    <property type="match status" value="1"/>
</dbReference>
<feature type="transmembrane region" description="Helical" evidence="7">
    <location>
        <begin position="104"/>
        <end position="123"/>
    </location>
</feature>
<dbReference type="InterPro" id="IPR025105">
    <property type="entry name" value="DUF4010"/>
</dbReference>
<reference evidence="10" key="1">
    <citation type="journal article" date="2014" name="Int. J. Syst. Evol. Microbiol.">
        <title>Complete genome sequence of Corynebacterium casei LMG S-19264T (=DSM 44701T), isolated from a smear-ripened cheese.</title>
        <authorList>
            <consortium name="US DOE Joint Genome Institute (JGI-PGF)"/>
            <person name="Walter F."/>
            <person name="Albersmeier A."/>
            <person name="Kalinowski J."/>
            <person name="Ruckert C."/>
        </authorList>
    </citation>
    <scope>NUCLEOTIDE SEQUENCE</scope>
    <source>
        <strain evidence="10">CCM 7664</strain>
    </source>
</reference>
<proteinExistence type="inferred from homology"/>
<dbReference type="PANTHER" id="PTHR39084">
    <property type="entry name" value="MEMBRANE PROTEIN-RELATED"/>
    <property type="match status" value="1"/>
</dbReference>
<dbReference type="InterPro" id="IPR003416">
    <property type="entry name" value="MgtC/SapB/SrpB/YhiD_fam"/>
</dbReference>
<gene>
    <name evidence="10" type="ORF">GCM10011430_04950</name>
</gene>
<organism evidence="10 11">
    <name type="scientific">Oxalicibacterium solurbis</name>
    <dbReference type="NCBI Taxonomy" id="69280"/>
    <lineage>
        <taxon>Bacteria</taxon>
        <taxon>Pseudomonadati</taxon>
        <taxon>Pseudomonadota</taxon>
        <taxon>Betaproteobacteria</taxon>
        <taxon>Burkholderiales</taxon>
        <taxon>Oxalobacteraceae</taxon>
        <taxon>Oxalicibacterium</taxon>
    </lineage>
</organism>
<reference evidence="10" key="2">
    <citation type="submission" date="2020-09" db="EMBL/GenBank/DDBJ databases">
        <authorList>
            <person name="Sun Q."/>
            <person name="Sedlacek I."/>
        </authorList>
    </citation>
    <scope>NUCLEOTIDE SEQUENCE</scope>
    <source>
        <strain evidence="10">CCM 7664</strain>
    </source>
</reference>